<evidence type="ECO:0000313" key="2">
    <source>
        <dbReference type="EMBL" id="MEN7550522.1"/>
    </source>
</evidence>
<feature type="transmembrane region" description="Helical" evidence="1">
    <location>
        <begin position="39"/>
        <end position="57"/>
    </location>
</feature>
<evidence type="ECO:0000313" key="3">
    <source>
        <dbReference type="Proteomes" id="UP001403385"/>
    </source>
</evidence>
<comment type="caution">
    <text evidence="2">The sequence shown here is derived from an EMBL/GenBank/DDBJ whole genome shotgun (WGS) entry which is preliminary data.</text>
</comment>
<keyword evidence="1" id="KW-1133">Transmembrane helix</keyword>
<organism evidence="2 3">
    <name type="scientific">Rapidithrix thailandica</name>
    <dbReference type="NCBI Taxonomy" id="413964"/>
    <lineage>
        <taxon>Bacteria</taxon>
        <taxon>Pseudomonadati</taxon>
        <taxon>Bacteroidota</taxon>
        <taxon>Cytophagia</taxon>
        <taxon>Cytophagales</taxon>
        <taxon>Flammeovirgaceae</taxon>
        <taxon>Rapidithrix</taxon>
    </lineage>
</organism>
<dbReference type="PROSITE" id="PS51257">
    <property type="entry name" value="PROKAR_LIPOPROTEIN"/>
    <property type="match status" value="1"/>
</dbReference>
<keyword evidence="1" id="KW-0472">Membrane</keyword>
<feature type="transmembrane region" description="Helical" evidence="1">
    <location>
        <begin position="7"/>
        <end position="27"/>
    </location>
</feature>
<accession>A0AAW9SAR1</accession>
<protein>
    <submittedName>
        <fullName evidence="2">Uncharacterized protein</fullName>
    </submittedName>
</protein>
<sequence>MRLHPLVMVFMLIWLGGVGMGCLAVLGSFSKRHNFDSMSLIPFGMLILGYVIVTGGFKYESIKSKKYFAELFEAENEE</sequence>
<evidence type="ECO:0000256" key="1">
    <source>
        <dbReference type="SAM" id="Phobius"/>
    </source>
</evidence>
<name>A0AAW9SAR1_9BACT</name>
<dbReference type="EMBL" id="JBDKWZ010000014">
    <property type="protein sequence ID" value="MEN7550522.1"/>
    <property type="molecule type" value="Genomic_DNA"/>
</dbReference>
<keyword evidence="1" id="KW-0812">Transmembrane</keyword>
<keyword evidence="3" id="KW-1185">Reference proteome</keyword>
<dbReference type="RefSeq" id="WP_346823305.1">
    <property type="nucleotide sequence ID" value="NZ_JBDKWZ010000014.1"/>
</dbReference>
<dbReference type="Proteomes" id="UP001403385">
    <property type="component" value="Unassembled WGS sequence"/>
</dbReference>
<reference evidence="2 3" key="1">
    <citation type="submission" date="2024-04" db="EMBL/GenBank/DDBJ databases">
        <title>Novel genus in family Flammeovirgaceae.</title>
        <authorList>
            <person name="Nguyen T.H."/>
            <person name="Vuong T.Q."/>
            <person name="Le H."/>
            <person name="Kim S.-G."/>
        </authorList>
    </citation>
    <scope>NUCLEOTIDE SEQUENCE [LARGE SCALE GENOMIC DNA]</scope>
    <source>
        <strain evidence="2 3">JCM 23209</strain>
    </source>
</reference>
<gene>
    <name evidence="2" type="ORF">AAG747_21560</name>
</gene>
<proteinExistence type="predicted"/>
<dbReference type="AlphaFoldDB" id="A0AAW9SAR1"/>